<dbReference type="AlphaFoldDB" id="A0A0H2RKV5"/>
<organism evidence="2 3">
    <name type="scientific">Schizopora paradoxa</name>
    <dbReference type="NCBI Taxonomy" id="27342"/>
    <lineage>
        <taxon>Eukaryota</taxon>
        <taxon>Fungi</taxon>
        <taxon>Dikarya</taxon>
        <taxon>Basidiomycota</taxon>
        <taxon>Agaricomycotina</taxon>
        <taxon>Agaricomycetes</taxon>
        <taxon>Hymenochaetales</taxon>
        <taxon>Schizoporaceae</taxon>
        <taxon>Schizopora</taxon>
    </lineage>
</organism>
<dbReference type="InParanoid" id="A0A0H2RKV5"/>
<keyword evidence="3" id="KW-1185">Reference proteome</keyword>
<dbReference type="EMBL" id="KQ086310">
    <property type="protein sequence ID" value="KLO05421.1"/>
    <property type="molecule type" value="Genomic_DNA"/>
</dbReference>
<feature type="region of interest" description="Disordered" evidence="1">
    <location>
        <begin position="391"/>
        <end position="410"/>
    </location>
</feature>
<name>A0A0H2RKV5_9AGAM</name>
<feature type="compositionally biased region" description="Acidic residues" evidence="1">
    <location>
        <begin position="393"/>
        <end position="404"/>
    </location>
</feature>
<evidence type="ECO:0000313" key="3">
    <source>
        <dbReference type="Proteomes" id="UP000053477"/>
    </source>
</evidence>
<feature type="compositionally biased region" description="Low complexity" evidence="1">
    <location>
        <begin position="445"/>
        <end position="457"/>
    </location>
</feature>
<dbReference type="STRING" id="27342.A0A0H2RKV5"/>
<evidence type="ECO:0000256" key="1">
    <source>
        <dbReference type="SAM" id="MobiDB-lite"/>
    </source>
</evidence>
<reference evidence="2 3" key="1">
    <citation type="submission" date="2015-04" db="EMBL/GenBank/DDBJ databases">
        <title>Complete genome sequence of Schizopora paradoxa KUC8140, a cosmopolitan wood degrader in East Asia.</title>
        <authorList>
            <consortium name="DOE Joint Genome Institute"/>
            <person name="Min B."/>
            <person name="Park H."/>
            <person name="Jang Y."/>
            <person name="Kim J.-J."/>
            <person name="Kim K.H."/>
            <person name="Pangilinan J."/>
            <person name="Lipzen A."/>
            <person name="Riley R."/>
            <person name="Grigoriev I.V."/>
            <person name="Spatafora J.W."/>
            <person name="Choi I.-G."/>
        </authorList>
    </citation>
    <scope>NUCLEOTIDE SEQUENCE [LARGE SCALE GENOMIC DNA]</scope>
    <source>
        <strain evidence="2 3">KUC8140</strain>
    </source>
</reference>
<evidence type="ECO:0000313" key="2">
    <source>
        <dbReference type="EMBL" id="KLO05421.1"/>
    </source>
</evidence>
<protein>
    <submittedName>
        <fullName evidence="2">Uncharacterized protein</fullName>
    </submittedName>
</protein>
<dbReference type="OrthoDB" id="3269001at2759"/>
<gene>
    <name evidence="2" type="ORF">SCHPADRAFT_839425</name>
</gene>
<proteinExistence type="predicted"/>
<dbReference type="Proteomes" id="UP000053477">
    <property type="component" value="Unassembled WGS sequence"/>
</dbReference>
<sequence>MKTVEKLVCGLVVWMHVRAGVSRAVANTVLVAIRMIMTVTFSLLETAIAAHGVDVRFPAITIPRDVRTAYTRHFFEPKCIRYKCCPKCFKLYLGSMPDICTWRSSPRSEICGAKLWKERRTRNGTKKVPICQFSTNDPEPWFKFFLGRQIICDALRKTHQKLTEEPWIPGSEMSDPQDSPAFRNLFLDQPSPYNLIFGIYVDWFAAYKRKIAGKKASCGLICLYCLNLPKHLRYRPENVFIVGITPGPSAPNCLTLHHLFNPIIKNFRKLGSQNGVIFPTYYDPEGIIVRIRISPVLADSPARALVSGFVGHKGTEQAIQWKTTPAKNGRQALEKEFGVRWSPLHDLPYWDPVNHVVLGFMHNWLEGILENHLRVLWGVGRGKAHEDRLNEMTGDDEAWSESDGAESGSELEDLRLEAVEFERQSVASSNDWDAVSTRTPPPDSPTSSVHSLSTLSSQGTPTAGSPHPQFEHEPADEDYLDVRDAFNLPIDHLEAIRECIRDVTLPTWVSRPPGNLGEPKHGKLKANDYLVLFAFILPLIVPEFWRGENALEVALSRNFADLVICTNIICSFKTSNAAAELYTSHYIRYRGDIQRLFPHWKSLPNHHYGMHNGPILKRWGPLPALSEFPGERTIGELQEIPTNTKIRKSSL</sequence>
<accession>A0A0H2RKV5</accession>
<feature type="region of interest" description="Disordered" evidence="1">
    <location>
        <begin position="427"/>
        <end position="473"/>
    </location>
</feature>